<proteinExistence type="predicted"/>
<evidence type="ECO:0000313" key="2">
    <source>
        <dbReference type="EMBL" id="NTC28420.1"/>
    </source>
</evidence>
<dbReference type="EMBL" id="JAAMAY010000014">
    <property type="protein sequence ID" value="NTC28420.1"/>
    <property type="molecule type" value="Genomic_DNA"/>
</dbReference>
<feature type="compositionally biased region" description="Low complexity" evidence="1">
    <location>
        <begin position="83"/>
        <end position="103"/>
    </location>
</feature>
<gene>
    <name evidence="2" type="ORF">G6M46_09650</name>
</gene>
<sequence>MGYNPQPAGDDITKIGALSEGFANTSTNDATVDDSNVGTANGENRNNDNSDNSDNSNNSTNVDVDAQIDVAVGNGDNRDNDYDWSYDSKSYSDNDTTTKTSTETNTEIKSDYDWSYESKSYSDNDINVKTVTDTDTKTFSYSDNDTSTTTTATSGSFNSADSFYKSDDDFGNIAGVKDVGNLGIAGGDLTFNLGDDFSFTLDVDNILNSSLNGEGNDTGFSLVQANHLADQDQAWDVRMDNGGAQNHLSANAGDAFGAEGMDGKGWDLKAGDDAAGTSTADASAILANSGFHLELVQGANMLSNAVDISVTGGNSHVSDTGEDSGS</sequence>
<accession>A0AA44J847</accession>
<evidence type="ECO:0000313" key="3">
    <source>
        <dbReference type="Proteomes" id="UP000702952"/>
    </source>
</evidence>
<evidence type="ECO:0000256" key="1">
    <source>
        <dbReference type="SAM" id="MobiDB-lite"/>
    </source>
</evidence>
<dbReference type="Proteomes" id="UP000702952">
    <property type="component" value="Unassembled WGS sequence"/>
</dbReference>
<reference evidence="2" key="1">
    <citation type="journal article" date="2020" name="Science">
        <title>Unexpected conservation and global transmission of agrobacterial virulence plasmids.</title>
        <authorList>
            <person name="Weisberg A.J."/>
            <person name="Davis E.W. 2nd"/>
            <person name="Tabima J."/>
            <person name="Belcher M.S."/>
            <person name="Miller M."/>
            <person name="Kuo C.H."/>
            <person name="Loper J.E."/>
            <person name="Grunwald N.J."/>
            <person name="Putnam M.L."/>
            <person name="Chang J.H."/>
        </authorList>
    </citation>
    <scope>NUCLEOTIDE SEQUENCE</scope>
    <source>
        <strain evidence="2">17-1853-1a</strain>
    </source>
</reference>
<organism evidence="2 3">
    <name type="scientific">Agrobacterium tumefaciens</name>
    <dbReference type="NCBI Taxonomy" id="358"/>
    <lineage>
        <taxon>Bacteria</taxon>
        <taxon>Pseudomonadati</taxon>
        <taxon>Pseudomonadota</taxon>
        <taxon>Alphaproteobacteria</taxon>
        <taxon>Hyphomicrobiales</taxon>
        <taxon>Rhizobiaceae</taxon>
        <taxon>Rhizobium/Agrobacterium group</taxon>
        <taxon>Agrobacterium</taxon>
        <taxon>Agrobacterium tumefaciens complex</taxon>
    </lineage>
</organism>
<comment type="caution">
    <text evidence="2">The sequence shown here is derived from an EMBL/GenBank/DDBJ whole genome shotgun (WGS) entry which is preliminary data.</text>
</comment>
<dbReference type="AlphaFoldDB" id="A0AA44J847"/>
<protein>
    <submittedName>
        <fullName evidence="2">Fibrinogen-binding protein</fullName>
    </submittedName>
</protein>
<feature type="compositionally biased region" description="Low complexity" evidence="1">
    <location>
        <begin position="47"/>
        <end position="65"/>
    </location>
</feature>
<name>A0AA44J847_AGRTU</name>
<feature type="compositionally biased region" description="Polar residues" evidence="1">
    <location>
        <begin position="24"/>
        <end position="43"/>
    </location>
</feature>
<dbReference type="RefSeq" id="WP_065659539.1">
    <property type="nucleotide sequence ID" value="NZ_CP115925.1"/>
</dbReference>
<feature type="region of interest" description="Disordered" evidence="1">
    <location>
        <begin position="24"/>
        <end position="103"/>
    </location>
</feature>